<dbReference type="OrthoDB" id="408631at2759"/>
<name>A0A1T3CGX7_9HYPO</name>
<proteinExistence type="predicted"/>
<dbReference type="SUPFAM" id="SSF53474">
    <property type="entry name" value="alpha/beta-Hydrolases"/>
    <property type="match status" value="1"/>
</dbReference>
<dbReference type="Gene3D" id="3.40.50.1820">
    <property type="entry name" value="alpha/beta hydrolase"/>
    <property type="match status" value="1"/>
</dbReference>
<accession>A0A1T3CGX7</accession>
<keyword evidence="1" id="KW-0378">Hydrolase</keyword>
<dbReference type="InterPro" id="IPR050300">
    <property type="entry name" value="GDXG_lipolytic_enzyme"/>
</dbReference>
<gene>
    <name evidence="3" type="ORF">A0O28_0004030</name>
</gene>
<dbReference type="Pfam" id="PF07859">
    <property type="entry name" value="Abhydrolase_3"/>
    <property type="match status" value="1"/>
</dbReference>
<evidence type="ECO:0000256" key="1">
    <source>
        <dbReference type="ARBA" id="ARBA00022801"/>
    </source>
</evidence>
<dbReference type="AlphaFoldDB" id="A0A1T3CGX7"/>
<protein>
    <recommendedName>
        <fullName evidence="2">Alpha/beta hydrolase fold-3 domain-containing protein</fullName>
    </recommendedName>
</protein>
<feature type="domain" description="Alpha/beta hydrolase fold-3" evidence="2">
    <location>
        <begin position="91"/>
        <end position="303"/>
    </location>
</feature>
<dbReference type="GO" id="GO:0016787">
    <property type="term" value="F:hydrolase activity"/>
    <property type="evidence" value="ECO:0007669"/>
    <property type="project" value="UniProtKB-KW"/>
</dbReference>
<dbReference type="PANTHER" id="PTHR48081">
    <property type="entry name" value="AB HYDROLASE SUPERFAMILY PROTEIN C4A8.06C"/>
    <property type="match status" value="1"/>
</dbReference>
<reference evidence="3 4" key="1">
    <citation type="submission" date="2016-04" db="EMBL/GenBank/DDBJ databases">
        <title>Multiple horizontal gene transfer events from other fungi enriched the ability of the initially mycotrophic fungus Trichoderma (Ascomycota) to feed on dead plant biomass.</title>
        <authorList>
            <person name="Atanasova L."/>
            <person name="Chenthamara K."/>
            <person name="Zhang J."/>
            <person name="Grujic M."/>
            <person name="Henrissat B."/>
            <person name="Kuo A."/>
            <person name="Aertz A."/>
            <person name="Salamov A."/>
            <person name="Lipzen A."/>
            <person name="Labutti K."/>
            <person name="Barry K."/>
            <person name="Miao Y."/>
            <person name="Rahimi M.J."/>
            <person name="Shen Q."/>
            <person name="Grigoriev I.V."/>
            <person name="Kubicek C.P."/>
            <person name="Druzhinina I.S."/>
        </authorList>
    </citation>
    <scope>NUCLEOTIDE SEQUENCE [LARGE SCALE GENOMIC DNA]</scope>
    <source>
        <strain evidence="3 4">NJAU 4742</strain>
    </source>
</reference>
<sequence length="349" mass="39073">MSPPQLSREWNEFAATNPTYINHNQDLETIRRNINQQSLDNMALLKEPAMAALASVKAVDTTITLPHAPTHKFRIRVYSPGQSSAKTHPVMLYFHNGYWATGNVDGDDLGCRAMIGHGNELVIISFEYRLAPENSWDTILSDAEYALQWVSKDASSYGGDIRKGLYIGGATAGAHLAAATAIRARDRHPSIQLAGQCLIVPTVLVYSGPQSVPSEWAQRVVSHQENAEAPVFGEKDWQKYLSILNVPESEQKKGENFPVWADLKGLPPTYLAMDGPDPIRDEGYLYEAMLRKAGVQTRTDHYELPNWFVQFPQLPTTGRAGMELATAVRWLMEANKYTLYEPQQREKNE</sequence>
<evidence type="ECO:0000313" key="4">
    <source>
        <dbReference type="Proteomes" id="UP000191004"/>
    </source>
</evidence>
<dbReference type="Proteomes" id="UP000191004">
    <property type="component" value="Unassembled WGS sequence"/>
</dbReference>
<evidence type="ECO:0000313" key="3">
    <source>
        <dbReference type="EMBL" id="OPB40324.1"/>
    </source>
</evidence>
<keyword evidence="4" id="KW-1185">Reference proteome</keyword>
<dbReference type="PANTHER" id="PTHR48081:SF8">
    <property type="entry name" value="ALPHA_BETA HYDROLASE FOLD-3 DOMAIN-CONTAINING PROTEIN-RELATED"/>
    <property type="match status" value="1"/>
</dbReference>
<comment type="caution">
    <text evidence="3">The sequence shown here is derived from an EMBL/GenBank/DDBJ whole genome shotgun (WGS) entry which is preliminary data.</text>
</comment>
<evidence type="ECO:0000259" key="2">
    <source>
        <dbReference type="Pfam" id="PF07859"/>
    </source>
</evidence>
<organism evidence="3 4">
    <name type="scientific">Trichoderma guizhouense</name>
    <dbReference type="NCBI Taxonomy" id="1491466"/>
    <lineage>
        <taxon>Eukaryota</taxon>
        <taxon>Fungi</taxon>
        <taxon>Dikarya</taxon>
        <taxon>Ascomycota</taxon>
        <taxon>Pezizomycotina</taxon>
        <taxon>Sordariomycetes</taxon>
        <taxon>Hypocreomycetidae</taxon>
        <taxon>Hypocreales</taxon>
        <taxon>Hypocreaceae</taxon>
        <taxon>Trichoderma</taxon>
    </lineage>
</organism>
<dbReference type="InterPro" id="IPR013094">
    <property type="entry name" value="AB_hydrolase_3"/>
</dbReference>
<dbReference type="InterPro" id="IPR029058">
    <property type="entry name" value="AB_hydrolase_fold"/>
</dbReference>
<dbReference type="EMBL" id="LVVK01000017">
    <property type="protein sequence ID" value="OPB40324.1"/>
    <property type="molecule type" value="Genomic_DNA"/>
</dbReference>